<proteinExistence type="predicted"/>
<evidence type="ECO:0000313" key="1">
    <source>
        <dbReference type="EMBL" id="KAJ0102841.1"/>
    </source>
</evidence>
<keyword evidence="2" id="KW-1185">Reference proteome</keyword>
<dbReference type="Proteomes" id="UP001164250">
    <property type="component" value="Chromosome 3"/>
</dbReference>
<organism evidence="1 2">
    <name type="scientific">Pistacia atlantica</name>
    <dbReference type="NCBI Taxonomy" id="434234"/>
    <lineage>
        <taxon>Eukaryota</taxon>
        <taxon>Viridiplantae</taxon>
        <taxon>Streptophyta</taxon>
        <taxon>Embryophyta</taxon>
        <taxon>Tracheophyta</taxon>
        <taxon>Spermatophyta</taxon>
        <taxon>Magnoliopsida</taxon>
        <taxon>eudicotyledons</taxon>
        <taxon>Gunneridae</taxon>
        <taxon>Pentapetalae</taxon>
        <taxon>rosids</taxon>
        <taxon>malvids</taxon>
        <taxon>Sapindales</taxon>
        <taxon>Anacardiaceae</taxon>
        <taxon>Pistacia</taxon>
    </lineage>
</organism>
<dbReference type="EMBL" id="CM047899">
    <property type="protein sequence ID" value="KAJ0102841.1"/>
    <property type="molecule type" value="Genomic_DNA"/>
</dbReference>
<sequence>MMVNSSNKQSPLPTVATPTTSPPPSSTTAKTWPPPPPPPFHHHPTFPLDHPSSAMLGLHNILLLAPSSSSCHHHHHHIHEQPPPPFSASLTEPNFWSSFKKRQDSTTREDHKAHVAHDDQDDNDNDNEEEDDDHENQNFMKVCKDCGNRAKKECSFSRCRTCCKSRGYDCATHVRSTWIPSSKRRDKKFTMDGGSSASASSSSGAKRSRLPVPALSSDNLTTNSSDFHLPTLCFTGSVPQDASFKKALPGKVKAPAVFRCISVTSINDGEDNEIGYVGTVNISGHVFKGFLYDQGINDEKNLFPCISSKMQAKSSAKNRDSSSSSPIVDPSTTFAASAT</sequence>
<accession>A0ACC1BV42</accession>
<protein>
    <submittedName>
        <fullName evidence="1">Uncharacterized protein</fullName>
    </submittedName>
</protein>
<comment type="caution">
    <text evidence="1">The sequence shown here is derived from an EMBL/GenBank/DDBJ whole genome shotgun (WGS) entry which is preliminary data.</text>
</comment>
<reference evidence="2" key="1">
    <citation type="journal article" date="2023" name="G3 (Bethesda)">
        <title>Genome assembly and association tests identify interacting loci associated with vigor, precocity, and sex in interspecific pistachio rootstocks.</title>
        <authorList>
            <person name="Palmer W."/>
            <person name="Jacygrad E."/>
            <person name="Sagayaradj S."/>
            <person name="Cavanaugh K."/>
            <person name="Han R."/>
            <person name="Bertier L."/>
            <person name="Beede B."/>
            <person name="Kafkas S."/>
            <person name="Golino D."/>
            <person name="Preece J."/>
            <person name="Michelmore R."/>
        </authorList>
    </citation>
    <scope>NUCLEOTIDE SEQUENCE [LARGE SCALE GENOMIC DNA]</scope>
</reference>
<evidence type="ECO:0000313" key="2">
    <source>
        <dbReference type="Proteomes" id="UP001164250"/>
    </source>
</evidence>
<gene>
    <name evidence="1" type="ORF">Patl1_05347</name>
</gene>
<name>A0ACC1BV42_9ROSI</name>